<dbReference type="EnsemblPlants" id="AUR62011715-RA">
    <property type="protein sequence ID" value="AUR62011715-RA:cds"/>
    <property type="gene ID" value="AUR62011715"/>
</dbReference>
<proteinExistence type="predicted"/>
<feature type="repeat" description="PPR" evidence="2">
    <location>
        <begin position="512"/>
        <end position="546"/>
    </location>
</feature>
<evidence type="ECO:0000256" key="2">
    <source>
        <dbReference type="PROSITE-ProRule" id="PRU00708"/>
    </source>
</evidence>
<gene>
    <name evidence="3" type="primary">LOC110738250</name>
</gene>
<organism evidence="3 4">
    <name type="scientific">Chenopodium quinoa</name>
    <name type="common">Quinoa</name>
    <dbReference type="NCBI Taxonomy" id="63459"/>
    <lineage>
        <taxon>Eukaryota</taxon>
        <taxon>Viridiplantae</taxon>
        <taxon>Streptophyta</taxon>
        <taxon>Embryophyta</taxon>
        <taxon>Tracheophyta</taxon>
        <taxon>Spermatophyta</taxon>
        <taxon>Magnoliopsida</taxon>
        <taxon>eudicotyledons</taxon>
        <taxon>Gunneridae</taxon>
        <taxon>Pentapetalae</taxon>
        <taxon>Caryophyllales</taxon>
        <taxon>Chenopodiaceae</taxon>
        <taxon>Chenopodioideae</taxon>
        <taxon>Atripliceae</taxon>
        <taxon>Chenopodium</taxon>
    </lineage>
</organism>
<evidence type="ECO:0000256" key="1">
    <source>
        <dbReference type="ARBA" id="ARBA00022737"/>
    </source>
</evidence>
<dbReference type="InterPro" id="IPR046848">
    <property type="entry name" value="E_motif"/>
</dbReference>
<keyword evidence="1" id="KW-0677">Repeat</keyword>
<dbReference type="PROSITE" id="PS51375">
    <property type="entry name" value="PPR"/>
    <property type="match status" value="4"/>
</dbReference>
<dbReference type="GO" id="GO:0009451">
    <property type="term" value="P:RNA modification"/>
    <property type="evidence" value="ECO:0007669"/>
    <property type="project" value="InterPro"/>
</dbReference>
<dbReference type="Pfam" id="PF13041">
    <property type="entry name" value="PPR_2"/>
    <property type="match status" value="1"/>
</dbReference>
<reference evidence="3" key="2">
    <citation type="submission" date="2021-03" db="UniProtKB">
        <authorList>
            <consortium name="EnsemblPlants"/>
        </authorList>
    </citation>
    <scope>IDENTIFICATION</scope>
</reference>
<feature type="repeat" description="PPR" evidence="2">
    <location>
        <begin position="279"/>
        <end position="313"/>
    </location>
</feature>
<dbReference type="PANTHER" id="PTHR47926:SF452">
    <property type="entry name" value="PENTATRICOPEPTIDE REPEAT-CONTAINING PROTEIN"/>
    <property type="match status" value="1"/>
</dbReference>
<evidence type="ECO:0008006" key="5">
    <source>
        <dbReference type="Google" id="ProtNLM"/>
    </source>
</evidence>
<dbReference type="OMA" id="DETTCRN"/>
<dbReference type="PANTHER" id="PTHR47926">
    <property type="entry name" value="PENTATRICOPEPTIDE REPEAT-CONTAINING PROTEIN"/>
    <property type="match status" value="1"/>
</dbReference>
<dbReference type="OrthoDB" id="185373at2759"/>
<name>A0A803LEV9_CHEQI</name>
<feature type="repeat" description="PPR" evidence="2">
    <location>
        <begin position="411"/>
        <end position="441"/>
    </location>
</feature>
<accession>A0A803LEV9</accession>
<evidence type="ECO:0000313" key="4">
    <source>
        <dbReference type="Proteomes" id="UP000596660"/>
    </source>
</evidence>
<dbReference type="InterPro" id="IPR002885">
    <property type="entry name" value="PPR_rpt"/>
</dbReference>
<dbReference type="FunFam" id="1.25.40.10:FF:001079">
    <property type="entry name" value="Pentatricopeptide repeat-containing protein At2g17210"/>
    <property type="match status" value="1"/>
</dbReference>
<dbReference type="Gene3D" id="1.25.40.10">
    <property type="entry name" value="Tetratricopeptide repeat domain"/>
    <property type="match status" value="6"/>
</dbReference>
<dbReference type="Pfam" id="PF20431">
    <property type="entry name" value="E_motif"/>
    <property type="match status" value="1"/>
</dbReference>
<dbReference type="InterPro" id="IPR046960">
    <property type="entry name" value="PPR_At4g14850-like_plant"/>
</dbReference>
<dbReference type="InterPro" id="IPR011990">
    <property type="entry name" value="TPR-like_helical_dom_sf"/>
</dbReference>
<dbReference type="FunFam" id="1.25.40.10:FF:000285">
    <property type="entry name" value="Pentatricopeptide repeat-containing protein, chloroplastic"/>
    <property type="match status" value="1"/>
</dbReference>
<evidence type="ECO:0000313" key="3">
    <source>
        <dbReference type="EnsemblPlants" id="AUR62011715-RA:cds"/>
    </source>
</evidence>
<dbReference type="AlphaFoldDB" id="A0A803LEV9"/>
<dbReference type="Proteomes" id="UP000596660">
    <property type="component" value="Unplaced"/>
</dbReference>
<dbReference type="Pfam" id="PF01535">
    <property type="entry name" value="PPR"/>
    <property type="match status" value="8"/>
</dbReference>
<sequence>MRLRIASFNLRLPEWNSRIKECLSNGHWQEAMSCYVGMQRSGVQLTDTSLFPAIIKASSKISFKLGESVHACSVKQGYDSFPSVGNSILDFYMKWGAPILAFSVFRGMRNRDSVSWNIVIHGHLDQGLVEDGLWFFVQGRVSGFEPNVSILVLVAQAYRILLDFDGGRRFHVYVLKSGFLSVLSLQNSLMGMYADDDIGNARQLFDEMCDRDVISWSMMIGACVQKEEPLLALQLFKIMEVEPDGLTLVSILKACSKLEDATTGSSLHGFAISRGHDIDVFVANSLIDMYSRCCDPASALRVFDSMAVKNIVSWNSVLFGMAYNGMYREALDLANSMVQANIGTDEVTLVNLLQLCKQFTDPFQCRQLHCRILRHRYESNALVLNSLMDAYAKCNLIEQSWKLFSRTDKKDTVIWATMIGAFAYCGMPDEAITVFGQMVKIEEGINQVIVLNLLEACTVSAELKTCKWAHGIAIRSSFAAYVSVGTAIIDMYSKCGAVEEAKKAFDHIPQKNIMSWSTMVSAYGMNGRAEDALGLVVEMKQHGFQPNAVTALSVLSACSHGGLIQSGLSFFKDMVQNLGIQPSLEHFACMIDMLSRSGKLDDAMKLIKVMPENFQGKASVWGAVLSACTRYKKVEVGEGAASHVLELEPLGSSGYMLAASLHASTGSWSDAAKMRRLVKDRGVKILAGYSLVRVGDKALRFVARDKSTPQAIDSCCIVEQLHRCMHIDEADDEVTE</sequence>
<dbReference type="Gramene" id="AUR62011715-RA">
    <property type="protein sequence ID" value="AUR62011715-RA:cds"/>
    <property type="gene ID" value="AUR62011715"/>
</dbReference>
<feature type="repeat" description="PPR" evidence="2">
    <location>
        <begin position="112"/>
        <end position="146"/>
    </location>
</feature>
<dbReference type="NCBIfam" id="TIGR00756">
    <property type="entry name" value="PPR"/>
    <property type="match status" value="2"/>
</dbReference>
<dbReference type="GO" id="GO:0003723">
    <property type="term" value="F:RNA binding"/>
    <property type="evidence" value="ECO:0007669"/>
    <property type="project" value="InterPro"/>
</dbReference>
<keyword evidence="4" id="KW-1185">Reference proteome</keyword>
<reference evidence="3" key="1">
    <citation type="journal article" date="2017" name="Nature">
        <title>The genome of Chenopodium quinoa.</title>
        <authorList>
            <person name="Jarvis D.E."/>
            <person name="Ho Y.S."/>
            <person name="Lightfoot D.J."/>
            <person name="Schmoeckel S.M."/>
            <person name="Li B."/>
            <person name="Borm T.J.A."/>
            <person name="Ohyanagi H."/>
            <person name="Mineta K."/>
            <person name="Michell C.T."/>
            <person name="Saber N."/>
            <person name="Kharbatia N.M."/>
            <person name="Rupper R.R."/>
            <person name="Sharp A.R."/>
            <person name="Dally N."/>
            <person name="Boughton B.A."/>
            <person name="Woo Y.H."/>
            <person name="Gao G."/>
            <person name="Schijlen E.G.W.M."/>
            <person name="Guo X."/>
            <person name="Momin A.A."/>
            <person name="Negrao S."/>
            <person name="Al-Babili S."/>
            <person name="Gehring C."/>
            <person name="Roessner U."/>
            <person name="Jung C."/>
            <person name="Murphy K."/>
            <person name="Arold S.T."/>
            <person name="Gojobori T."/>
            <person name="van der Linden C.G."/>
            <person name="van Loo E.N."/>
            <person name="Jellen E.N."/>
            <person name="Maughan P.J."/>
            <person name="Tester M."/>
        </authorList>
    </citation>
    <scope>NUCLEOTIDE SEQUENCE [LARGE SCALE GENOMIC DNA]</scope>
    <source>
        <strain evidence="3">cv. PI 614886</strain>
    </source>
</reference>
<protein>
    <recommendedName>
        <fullName evidence="5">Pentatricopeptide repeat-containing protein</fullName>
    </recommendedName>
</protein>